<organism evidence="1 2">
    <name type="scientific">Bacillus cytotoxicus</name>
    <dbReference type="NCBI Taxonomy" id="580165"/>
    <lineage>
        <taxon>Bacteria</taxon>
        <taxon>Bacillati</taxon>
        <taxon>Bacillota</taxon>
        <taxon>Bacilli</taxon>
        <taxon>Bacillales</taxon>
        <taxon>Bacillaceae</taxon>
        <taxon>Bacillus</taxon>
        <taxon>Bacillus cereus group</taxon>
    </lineage>
</organism>
<comment type="caution">
    <text evidence="1">The sequence shown here is derived from an EMBL/GenBank/DDBJ whole genome shotgun (WGS) entry which is preliminary data.</text>
</comment>
<proteinExistence type="predicted"/>
<dbReference type="EMBL" id="FMIK01000014">
    <property type="protein sequence ID" value="SCL84098.1"/>
    <property type="molecule type" value="Genomic_DNA"/>
</dbReference>
<name>A0AAX2CCJ9_9BACI</name>
<protein>
    <submittedName>
        <fullName evidence="1">Uncharacterized protein</fullName>
    </submittedName>
</protein>
<evidence type="ECO:0000313" key="1">
    <source>
        <dbReference type="EMBL" id="SCL84098.1"/>
    </source>
</evidence>
<evidence type="ECO:0000313" key="2">
    <source>
        <dbReference type="Proteomes" id="UP000242164"/>
    </source>
</evidence>
<dbReference type="Proteomes" id="UP000242164">
    <property type="component" value="Unassembled WGS sequence"/>
</dbReference>
<gene>
    <name evidence="1" type="ORF">BCB44BAC_00494</name>
</gene>
<reference evidence="1 2" key="1">
    <citation type="submission" date="2016-08" db="EMBL/GenBank/DDBJ databases">
        <authorList>
            <person name="Loux V."/>
            <person name="Rue O."/>
        </authorList>
    </citation>
    <scope>NUCLEOTIDE SEQUENCE [LARGE SCALE GENOMIC DNA]</scope>
    <source>
        <strain evidence="1 2">AFSSA_08CEB44bac</strain>
    </source>
</reference>
<accession>A0AAX2CCJ9</accession>
<sequence length="18" mass="2396">MLKKQFVRQLWRPFSFKR</sequence>
<dbReference type="AlphaFoldDB" id="A0AAX2CCJ9"/>